<dbReference type="GO" id="GO:0016567">
    <property type="term" value="P:protein ubiquitination"/>
    <property type="evidence" value="ECO:0007669"/>
    <property type="project" value="UniProtKB-ARBA"/>
</dbReference>
<keyword evidence="20" id="KW-0333">Golgi apparatus</keyword>
<evidence type="ECO:0000313" key="31">
    <source>
        <dbReference type="EMBL" id="KAK3736896.1"/>
    </source>
</evidence>
<evidence type="ECO:0000256" key="11">
    <source>
        <dbReference type="ARBA" id="ARBA00022690"/>
    </source>
</evidence>
<reference evidence="31" key="1">
    <citation type="journal article" date="2023" name="G3 (Bethesda)">
        <title>A reference genome for the long-term kleptoplast-retaining sea slug Elysia crispata morphotype clarki.</title>
        <authorList>
            <person name="Eastman K.E."/>
            <person name="Pendleton A.L."/>
            <person name="Shaikh M.A."/>
            <person name="Suttiyut T."/>
            <person name="Ogas R."/>
            <person name="Tomko P."/>
            <person name="Gavelis G."/>
            <person name="Widhalm J.R."/>
            <person name="Wisecaver J.H."/>
        </authorList>
    </citation>
    <scope>NUCLEOTIDE SEQUENCE</scope>
    <source>
        <strain evidence="31">ECLA1</strain>
    </source>
</reference>
<dbReference type="EMBL" id="JAWDGP010006684">
    <property type="protein sequence ID" value="KAK3736896.1"/>
    <property type="molecule type" value="Genomic_DNA"/>
</dbReference>
<evidence type="ECO:0000256" key="4">
    <source>
        <dbReference type="ARBA" id="ARBA00004300"/>
    </source>
</evidence>
<evidence type="ECO:0000256" key="5">
    <source>
        <dbReference type="ARBA" id="ARBA00004647"/>
    </source>
</evidence>
<evidence type="ECO:0000256" key="8">
    <source>
        <dbReference type="ARBA" id="ARBA00022574"/>
    </source>
</evidence>
<keyword evidence="14" id="KW-0677">Repeat</keyword>
<dbReference type="SUPFAM" id="SSF57924">
    <property type="entry name" value="Inhibitor of apoptosis (IAP) repeat"/>
    <property type="match status" value="1"/>
</dbReference>
<evidence type="ECO:0000259" key="30">
    <source>
        <dbReference type="PROSITE" id="PS50127"/>
    </source>
</evidence>
<evidence type="ECO:0000256" key="27">
    <source>
        <dbReference type="ARBA" id="ARBA00079718"/>
    </source>
</evidence>
<gene>
    <name evidence="31" type="ORF">RRG08_000640</name>
</gene>
<evidence type="ECO:0000256" key="13">
    <source>
        <dbReference type="ARBA" id="ARBA00022723"/>
    </source>
</evidence>
<keyword evidence="16" id="KW-0498">Mitosis</keyword>
<feature type="region of interest" description="Disordered" evidence="29">
    <location>
        <begin position="3958"/>
        <end position="3989"/>
    </location>
</feature>
<sequence>MATDTAKQWLIREDGCLSVDVNTRRITYNSSLNSVILTCKDQTVTVLDALSGAFLQKSDLSGDKKSRLECAYLPEKDKTVFCDGLALGVRGDLQGILLLDTALQTAISRTEDLVKIELPLAEAAQLLKTLLSTELSNKDNVDDFANVLAQGIKKVQDATQGNHKTAKWATVTLQMQHLAIRSVCSALMDELTKSNQTGQGFPVASAIVDRLGFLLPSSRLDIMKEPVNRALMYSEAARRETFANWPHMNYKWALPEPMAQAGFFHHPNLHGDDRAMCFTCNVCLVCWEPTDEPWSEHERHSQLCPYIKGDYTQNVPLTVTYATQPAQFHDEHAQQKIACLSATFNEDFIATSTSSGNITVWDISYILKKHCQFDIDLGNTLIALMTGLHIENPGVGNILSISNCGAQNSEDLENISEEKRTEDMHSNHCQHRPLQDLCVTSLCIADEAKWRDEVLSPNPSKPALNSTALLSLICGVTLRCAKPPRVLKSKDSKGTKGCKNQTVQLMNEVNDAVSSDPLTTSQLITDNDFSSKSDFQIPQGRLAPYIVVVSLVEDKLTSCESSPSKKRSSSTAKPSTSKDDMAVSVEEHSNATNYWSGPWEDGLDPDCQIVGFTPSPGKTASSSLLGMMMEKQLQELHKNDVPNGPSDLCDSVDTIPEPSSPHKRFFFSDFTDASHSTPAKESSISSFHNMSGSSTTSGSSAPVTSEFPSKVPVKISGSVVQCLELPSVFQKEQLEVQSILPSIDKQHVIIVLSTKVGFLESTSSMGLVQDDSLRTITAEATHDFCGGGILVYKLRSESNRLVLEDEPIVVYQVTSPNDVITSTFLLPPEVEDQVEDGIGLPQAVNNHGTLKVMGHLVLTTASGTLKVMPLAKLSPVAELSPGPSEKYICATYCSGVERLCACTDNGKLKFFDLETVSSRRGSWINPDSADSSLLNGEGSACKKAKMDEDVVDYPGAEYLINQPLNGETLKQLHDLIQFENLMPRFTAVVPPCWSEIQQEQQQRRHPQHLQQQGESTQHTRTWKLTTDALGQTWDEHLFEILLPKPCSVGHVDIKFSLHPMCTLQPNIEVTLLKQNIGSIFSPPKKDTNSGDSKNISKETLTSQAMGASVNCDNPQENGEVSVVNPVLNPEFLKTHNAEILCGPIKLANCLDLTGSGGLITLSSPQLLNSKPRSLLLHIKGFENSSVSDPILINKEKAETDRSTTLDKKMKFKKKTLKGLFDNVAQGSAEKSSASERQKLTEVKGCDWFQELSVTVRVFKKTNLKAEKQQRHLMIMDNSFHKRLIELIAPSPQCAIKGVNPDHLYCMALDILIWALTVQMNDVEKRKCERPLLEAIQSGLKTMVKTCFIRSSRTTAHKFSRLLAMCMESSKYSIDRDMAPAFSYTVMQALLACYPLLPLCSSSGALRWFFILLNRAKCMDVELVAQKSCELLLQVSQHYHKRTHHLQALLKTRYGLYGNPFEAELFDLEHSSVTKPQAALSGTTPTAIFTNGPKSSSNSNCGNSSGNKDQTDLFDLLMSEKNFKTQLDCLRSDILGLLEVEPLHFRCHATSDGTRMERMDATSTNHGPMTTSSTFNTGLSQLALQGFGVEDMPSGDITSYLAQATAPKLVTPMPNFLLGNEVVLKKKSHLHSTKMYGGTKFVKPEQENSAADMQKAKSHQGTKSTTSKAFAFPQIQGLLQTPPPQVLVIERMHSGARRFVTLDFGKPIVLTDVIIPSSMDLASLSIDVWVEGEEVDGQRLIVASDIGHRTLVMNNIMPAPVCRYLKITTVGRYSGGTTRSRIPLGSFFGHTYILPWEMPSHSASNPSVLKAPNSQCKSTKTSVPTENGEGVREEAVKNNSEGDDPCEMTAHASLLSQLSLFLSLLEDLQCRFNLARTRLESLLTVVGNAQFLSSHVQYHLKRNTSGKLSEEDAQIIQAYNECLQLQVQLNLAQHAIRRLQTSLGIGVDMIDESVNFDSMLEQTSTDKLRVILESLLDTLLTSTVGSPAIPQPPAALYAALTPQAAQALFQHLCICSPQRVQVSAGLLLVRVCGTQPWWGHLLGNIIQQFFHAHFNQVFPQDRVFLLLSAMGQKSLCGPSAGHILDSLLVMLSTILSPLTSVTEPDASTSAARNLDLSLISWVLLFLCRNMDGSSSFSSTNVDDGEKNSKREKEGTVFNNRWSFIESQWSPSSGGAHGKSQRIYRRGFQKKVALYKQKFHELDKMKILGGSDKKNPINSKNMLKRNQLFMKLFNDRAKGESSHDSKDDDVDVEPLIVLSRERCLSVARGLMALLLSMDFTCHVDLFLITCKVLAKICVACRPSVSLAEAMSQEQLERLVLLVVDTEFNHSSMTWGGPWAAHAITCLLQDILEGKKSCSVSPEGSETEMPDMDDSLVYSRWMEREGSMLCTEHVQDNRKVRVIPYENVTIILRNKPEFHDFVKKDFLDGTFSLDEKDNPAALVLLFFNKNDKDKVRWNKFLETVTKNQAKNVNQTKPVAHSDIQNFIMDCFSYPLPSEFPLENLMYDNTGSSLSSSSGNLVDALKVAQSKSLQSGGLKHLLNLKNKLTEHMAAASGISLHLSTALDARLELGVETMPEHRLKMMQSVQLGNVQCAFTLPLPPCPPGSMQSFEDSQIPFSVERNVIQDEREETSNSPVEMLSICFEHMFARLRSGRVSLEAVLQLWLTLNEDHLPNEDRAASSTASGAARVQLFDATRQPIIALSENAVASLMEVGVMMPSLMVRTWVFLLQSLCLLTNQRHTNSNTVEVSLAPAVLKDPNLAPLLTKFLCSHPPGGPGSAGSQLYQVGPAAVKILGDLLHRLQCKSIEVNGQRFKEMLLKIVYNLIADRGAIYQCSGPIDAQVQFLEMMSESPLLSVDVSNALSVIQAASTLVYQHLSSQDQVVCHTSHDTSLGAQSCFGGLVASLLRGNDSRPGGTDSLRDQLMFFLLQLVNKLISAPMNSMIRSGGKSSAGDASSAGDNLSDKTVPRKQTWADPPVEGSRYNPQLLTNIRLSDDEKSRTRNQNLCDIQSQDQQQHQSREAEDDDEGPRTVSEIADIVASHPVIMQNLIQSLSHCTSNKLALMFAHTDCLSSLQKSVDHTEAVTVGDLIFTILRNLKEKCSDRNVMVDNLYHFFAEHPSVMSQLALTRLSEPLLFYTLRILNSSSAIKRFIDLGGIRVVSSNLVRCSQQMISSSPSIISTLMQNFSSGHMDLGDKNKGLEVDNTDGLQSFAQLGTITCSSPTAVPADGLVQPLANRRARSATWSYHFYPDEPCVELTIHLPFAVLLKYVHIRPHAAAISSCPSHVSLELSHDGNVVTPSSPPLLTSSLTLIRLQLQKPQVVTSVTLLLHRPLDSTTIGLQRISLWGQTAFAEFAENTLSNEDGFSRSSLGWMRILHHCLLNSSEELQSTVAQTAAMTSNLLSTCTSLLLHPVIGLHAPKIETILVRLGLSHGEISLSLLDNILRQPARPNTQYAPVMSYLGKVHGVASPHTVEIIYKLGTTQDDNTHERVSALLHWLRDCARASLTQFQDFQPGRSEDRFFSFLNGSRGHNTLCNPSPEHVQCVAAVLWHSMELPVTYPLQRLVNVDFIRLLYDWSRILMECNLRKAVNNVMCSACHICHNGFMHIQEWTGIVGRDGSQIVAPAISENGEEANEQREALSPGRMTDDSKEATKHPTTSRLQYSTDGMTDDSKEAKRLQSFSSMNLDENKLMMLAAVCKCPAAIHQLMTCGLPAMLAQAVCEFCNQQMLLIATLSVPSDDLLGEGTSGLDGIVSETTITATLVSSILRFFTEISSETELKDWLGQAEGNAFWSLLLTLLCGSQCQAPAILNSTNPDTLGLLSAEERSELETRTIEFFSTVISYHTENQLLFAKVLCDVIKDQGTSKTDLASAMPLSGFMRRLLLQVLLEDEKINVSVRNTSSKIPKDDEAFSKNGTESFPLAGCSGQIFHPRYGSGRGCQCVTMNLNAKCSDVISKVADTLPMSSSMSDKKEDKKKRTDEGNKKEPVVEQEEEIMDFLSRLAASAKEKREKSPATTTTATTTSGLPPRPPTRRGRLTQGTDSLLESVGSLRMPQALYRARLRHIALPGKDLPHNLTLSQLLHILSDYALLPQTLALQFVVRYRTPGSASYKDGINDTIASDEVLLSATPFPSALKMFAGVGGLALLAEHLPLLFPEISRQSNNVEVVSDASSVCDISADWVTVESSDEFYDPYLEPLTPPHVPKTSKNATNGTVPSIPPHSLIAFGLFLRLPGYADVLLKERKLAQCLLRLVLGVTDDGDGGQILTSPTASSLPTMPFTVLKTLFDSSPLTTDDGVLLRRMALDIGVVHLVLACLATLSHHKPRVPLSSFQHETQLILTAMQSSSAMASLSQPEEKSQQHYWAKGTGFGTGSTTSSWDAEQAMLRQKGEEEHVACLLQVLASYMNPNSSFEITKPSSSVKPSTGATSAASARAVGYMGISAFSTSDSDSPTTPPSSPSSGDPAASADSSAGQPSNHGAIPDSLVELLSQSCLVPALSSYLRNDSVLDMARHVPLYRALLQLLRGITSNPALVPILLPMEVAGHGGLGLEKTTGSSGNDWGTESQTCIETLLEKMKGCVDTYASRLKSNKGKSANKMEDEESEGLALLIPDIQETARLVRVATQRLKEMNEQSDKQITRESEAESVKPQRTVEHKYLSAMKELQFDTYEMVTEEGKTFKFHVSHHYESNVKATGTVSNVARTRRLAQEAVTLSTSLPLAFSSSVFVRCDEERLDVMKVLITGPSDTPYANGCFEFDVFFPHDYPNTPPFINMETTGNHSVRFNPNLYNDGKVCLSILNTWHGRPEEKWNAQTSSFLQVLVSIQSLILVSEPYFNEPGYERSRGTPPGQASSHEYDANIRQATVKWAMLEQLKNPSPCFKEIIYTHFWLKRNEILQQCETWMAEMEGYSNDKRTGRSIAQSHLSLKRHYNQFKEELTKLKPPPDLEEKEEEQEGEAVANCPAVAAPQASGSEQIQVEPKVQKEEQEGATSALALPSIDGMIEQSFLSDGLFSKQEELFENDSQEEDSPYMYLDGGSLFNSPMPPSDNPFTTLPGFPDDMSFDTDPEC</sequence>
<feature type="compositionally biased region" description="Basic and acidic residues" evidence="29">
    <location>
        <begin position="3642"/>
        <end position="3651"/>
    </location>
</feature>
<feature type="compositionally biased region" description="Polar residues" evidence="29">
    <location>
        <begin position="1804"/>
        <end position="1824"/>
    </location>
</feature>
<dbReference type="Pfam" id="PF00179">
    <property type="entry name" value="UQ_con"/>
    <property type="match status" value="1"/>
</dbReference>
<feature type="compositionally biased region" description="Polar residues" evidence="29">
    <location>
        <begin position="677"/>
        <end position="690"/>
    </location>
</feature>
<dbReference type="Pfam" id="PF12356">
    <property type="entry name" value="BIRC6"/>
    <property type="match status" value="1"/>
</dbReference>
<dbReference type="Proteomes" id="UP001283361">
    <property type="component" value="Unassembled WGS sequence"/>
</dbReference>
<dbReference type="GO" id="GO:0004842">
    <property type="term" value="F:ubiquitin-protein transferase activity"/>
    <property type="evidence" value="ECO:0007669"/>
    <property type="project" value="InterPro"/>
</dbReference>
<evidence type="ECO:0000256" key="12">
    <source>
        <dbReference type="ARBA" id="ARBA00022703"/>
    </source>
</evidence>
<keyword evidence="11" id="KW-0646">Protease inhibitor</keyword>
<evidence type="ECO:0000256" key="6">
    <source>
        <dbReference type="ARBA" id="ARBA00022490"/>
    </source>
</evidence>
<feature type="domain" description="UBC core" evidence="30">
    <location>
        <begin position="4696"/>
        <end position="4863"/>
    </location>
</feature>
<dbReference type="Gene3D" id="1.10.1170.10">
    <property type="entry name" value="Inhibitor Of Apoptosis Protein (2mihbC-IAP-1), Chain A"/>
    <property type="match status" value="1"/>
</dbReference>
<dbReference type="GO" id="GO:0005634">
    <property type="term" value="C:nucleus"/>
    <property type="evidence" value="ECO:0007669"/>
    <property type="project" value="TreeGrafter"/>
</dbReference>
<evidence type="ECO:0000256" key="18">
    <source>
        <dbReference type="ARBA" id="ARBA00022833"/>
    </source>
</evidence>
<dbReference type="GO" id="GO:0006915">
    <property type="term" value="P:apoptotic process"/>
    <property type="evidence" value="ECO:0007669"/>
    <property type="project" value="UniProtKB-KW"/>
</dbReference>
<keyword evidence="18" id="KW-0862">Zinc</keyword>
<feature type="region of interest" description="Disordered" evidence="29">
    <location>
        <begin position="3624"/>
        <end position="3666"/>
    </location>
</feature>
<evidence type="ECO:0000256" key="20">
    <source>
        <dbReference type="ARBA" id="ARBA00023034"/>
    </source>
</evidence>
<feature type="region of interest" description="Disordered" evidence="29">
    <location>
        <begin position="4439"/>
        <end position="4474"/>
    </location>
</feature>
<feature type="region of interest" description="Disordered" evidence="29">
    <location>
        <begin position="1483"/>
        <end position="1505"/>
    </location>
</feature>
<feature type="region of interest" description="Disordered" evidence="29">
    <location>
        <begin position="4626"/>
        <end position="4645"/>
    </location>
</feature>
<feature type="compositionally biased region" description="Low complexity" evidence="29">
    <location>
        <begin position="4454"/>
        <end position="4467"/>
    </location>
</feature>
<feature type="compositionally biased region" description="Basic and acidic residues" evidence="29">
    <location>
        <begin position="3965"/>
        <end position="3984"/>
    </location>
</feature>
<dbReference type="GO" id="GO:0051301">
    <property type="term" value="P:cell division"/>
    <property type="evidence" value="ECO:0007669"/>
    <property type="project" value="UniProtKB-KW"/>
</dbReference>
<keyword evidence="19" id="KW-0832">Ubl conjugation</keyword>
<keyword evidence="17" id="KW-0833">Ubl conjugation pathway</keyword>
<dbReference type="SMART" id="SM00238">
    <property type="entry name" value="BIR"/>
    <property type="match status" value="1"/>
</dbReference>
<evidence type="ECO:0000256" key="14">
    <source>
        <dbReference type="ARBA" id="ARBA00022737"/>
    </source>
</evidence>
<evidence type="ECO:0000256" key="17">
    <source>
        <dbReference type="ARBA" id="ARBA00022786"/>
    </source>
</evidence>
<dbReference type="CDD" id="cd23810">
    <property type="entry name" value="UBCc_BIRC6"/>
    <property type="match status" value="1"/>
</dbReference>
<feature type="compositionally biased region" description="Low complexity" evidence="29">
    <location>
        <begin position="691"/>
        <end position="700"/>
    </location>
</feature>
<comment type="subcellular location">
    <subcellularLocation>
        <location evidence="4">Cytoplasm</location>
        <location evidence="4">Cytoskeleton</location>
        <location evidence="4">Microtubule organizing center</location>
        <location evidence="4">Centrosome</location>
    </subcellularLocation>
    <subcellularLocation>
        <location evidence="5">Cytoplasm</location>
        <location evidence="5">Cytoskeleton</location>
        <location evidence="5">Spindle pole</location>
    </subcellularLocation>
    <subcellularLocation>
        <location evidence="1">Endosome</location>
    </subcellularLocation>
    <subcellularLocation>
        <location evidence="2">Golgi apparatus</location>
        <location evidence="2">trans-Golgi network membrane</location>
    </subcellularLocation>
    <subcellularLocation>
        <location evidence="3">Midbody</location>
    </subcellularLocation>
</comment>
<keyword evidence="10" id="KW-0808">Transferase</keyword>
<dbReference type="GO" id="GO:0046872">
    <property type="term" value="F:metal ion binding"/>
    <property type="evidence" value="ECO:0007669"/>
    <property type="project" value="UniProtKB-KW"/>
</dbReference>
<keyword evidence="9" id="KW-0132">Cell division</keyword>
<dbReference type="FunFam" id="1.10.1170.10:FF:000001">
    <property type="entry name" value="baculoviral IAP repeat-containing protein 6 isoform X1"/>
    <property type="match status" value="1"/>
</dbReference>
<dbReference type="GO" id="GO:0032465">
    <property type="term" value="P:regulation of cytokinesis"/>
    <property type="evidence" value="ECO:0007669"/>
    <property type="project" value="InterPro"/>
</dbReference>
<dbReference type="InterPro" id="IPR000608">
    <property type="entry name" value="UBC"/>
</dbReference>
<evidence type="ECO:0000256" key="28">
    <source>
        <dbReference type="ARBA" id="ARBA00081222"/>
    </source>
</evidence>
<feature type="region of interest" description="Disordered" evidence="29">
    <location>
        <begin position="677"/>
        <end position="702"/>
    </location>
</feature>
<feature type="compositionally biased region" description="Polar residues" evidence="29">
    <location>
        <begin position="3652"/>
        <end position="3664"/>
    </location>
</feature>
<evidence type="ECO:0000256" key="24">
    <source>
        <dbReference type="ARBA" id="ARBA00060909"/>
    </source>
</evidence>
<name>A0AAE1CUJ3_9GAST</name>
<keyword evidence="13" id="KW-0479">Metal-binding</keyword>
<feature type="region of interest" description="Disordered" evidence="29">
    <location>
        <begin position="4001"/>
        <end position="4035"/>
    </location>
</feature>
<organism evidence="31 32">
    <name type="scientific">Elysia crispata</name>
    <name type="common">lettuce slug</name>
    <dbReference type="NCBI Taxonomy" id="231223"/>
    <lineage>
        <taxon>Eukaryota</taxon>
        <taxon>Metazoa</taxon>
        <taxon>Spiralia</taxon>
        <taxon>Lophotrochozoa</taxon>
        <taxon>Mollusca</taxon>
        <taxon>Gastropoda</taxon>
        <taxon>Heterobranchia</taxon>
        <taxon>Euthyneura</taxon>
        <taxon>Panpulmonata</taxon>
        <taxon>Sacoglossa</taxon>
        <taxon>Placobranchoidea</taxon>
        <taxon>Plakobranchidae</taxon>
        <taxon>Elysia</taxon>
    </lineage>
</organism>
<comment type="caution">
    <text evidence="31">The sequence shown here is derived from an EMBL/GenBank/DDBJ whole genome shotgun (WGS) entry which is preliminary data.</text>
</comment>
<keyword evidence="15" id="KW-0967">Endosome</keyword>
<keyword evidence="23" id="KW-0131">Cell cycle</keyword>
<dbReference type="FunFam" id="3.10.110.10:FF:000014">
    <property type="entry name" value="Baculoviral IAP repeat-containing protein 6"/>
    <property type="match status" value="1"/>
</dbReference>
<evidence type="ECO:0000256" key="23">
    <source>
        <dbReference type="ARBA" id="ARBA00023306"/>
    </source>
</evidence>
<feature type="compositionally biased region" description="Basic and acidic residues" evidence="29">
    <location>
        <begin position="4929"/>
        <end position="4940"/>
    </location>
</feature>
<evidence type="ECO:0000256" key="29">
    <source>
        <dbReference type="SAM" id="MobiDB-lite"/>
    </source>
</evidence>
<evidence type="ECO:0000256" key="19">
    <source>
        <dbReference type="ARBA" id="ARBA00022843"/>
    </source>
</evidence>
<feature type="compositionally biased region" description="Low complexity" evidence="29">
    <location>
        <begin position="1490"/>
        <end position="1505"/>
    </location>
</feature>
<keyword evidence="12" id="KW-0053">Apoptosis</keyword>
<proteinExistence type="inferred from homology"/>
<feature type="region of interest" description="Disordered" evidence="29">
    <location>
        <begin position="1804"/>
        <end position="1842"/>
    </location>
</feature>
<dbReference type="GO" id="GO:0000922">
    <property type="term" value="C:spindle pole"/>
    <property type="evidence" value="ECO:0007669"/>
    <property type="project" value="UniProtKB-SubCell"/>
</dbReference>
<evidence type="ECO:0000256" key="7">
    <source>
        <dbReference type="ARBA" id="ARBA00022553"/>
    </source>
</evidence>
<evidence type="ECO:0000256" key="15">
    <source>
        <dbReference type="ARBA" id="ARBA00022753"/>
    </source>
</evidence>
<comment type="similarity">
    <text evidence="24">Belongs to the BIRC6 family.</text>
</comment>
<evidence type="ECO:0000256" key="21">
    <source>
        <dbReference type="ARBA" id="ARBA00023136"/>
    </source>
</evidence>
<keyword evidence="8" id="KW-0853">WD repeat</keyword>
<dbReference type="GO" id="GO:0005768">
    <property type="term" value="C:endosome"/>
    <property type="evidence" value="ECO:0007669"/>
    <property type="project" value="UniProtKB-SubCell"/>
</dbReference>
<protein>
    <recommendedName>
        <fullName evidence="25">Dual E2 ubiquitin-conjugating enzyme/E3 ubiquitin-protein ligase BIRC6</fullName>
    </recommendedName>
    <alternativeName>
        <fullName evidence="28">BIR repeat-containing ubiquitin-conjugating enzyme</fullName>
    </alternativeName>
    <alternativeName>
        <fullName evidence="27">Baculoviral IAP repeat-containing protein 6</fullName>
    </alternativeName>
    <alternativeName>
        <fullName evidence="26">Ubiquitin-conjugating BIR domain enzyme apollon</fullName>
    </alternativeName>
</protein>
<feature type="compositionally biased region" description="Polar residues" evidence="29">
    <location>
        <begin position="2980"/>
        <end position="2989"/>
    </location>
</feature>
<feature type="region of interest" description="Disordered" evidence="29">
    <location>
        <begin position="559"/>
        <end position="583"/>
    </location>
</feature>
<dbReference type="Gene3D" id="3.10.110.10">
    <property type="entry name" value="Ubiquitin Conjugating Enzyme"/>
    <property type="match status" value="1"/>
</dbReference>
<feature type="compositionally biased region" description="Low complexity" evidence="29">
    <location>
        <begin position="2943"/>
        <end position="2958"/>
    </location>
</feature>
<evidence type="ECO:0000256" key="2">
    <source>
        <dbReference type="ARBA" id="ARBA00004198"/>
    </source>
</evidence>
<feature type="region of interest" description="Disordered" evidence="29">
    <location>
        <begin position="1644"/>
        <end position="1664"/>
    </location>
</feature>
<dbReference type="GO" id="GO:0030496">
    <property type="term" value="C:midbody"/>
    <property type="evidence" value="ECO:0007669"/>
    <property type="project" value="UniProtKB-SubCell"/>
</dbReference>
<dbReference type="SMART" id="SM00212">
    <property type="entry name" value="UBCc"/>
    <property type="match status" value="1"/>
</dbReference>
<dbReference type="SUPFAM" id="SSF54495">
    <property type="entry name" value="UBC-like"/>
    <property type="match status" value="1"/>
</dbReference>
<dbReference type="InterPro" id="IPR001370">
    <property type="entry name" value="BIR_rpt"/>
</dbReference>
<evidence type="ECO:0000256" key="22">
    <source>
        <dbReference type="ARBA" id="ARBA00023212"/>
    </source>
</evidence>
<feature type="region of interest" description="Disordered" evidence="29">
    <location>
        <begin position="5028"/>
        <end position="5062"/>
    </location>
</feature>
<dbReference type="GO" id="GO:0042127">
    <property type="term" value="P:regulation of cell population proliferation"/>
    <property type="evidence" value="ECO:0007669"/>
    <property type="project" value="UniProtKB-ARBA"/>
</dbReference>
<evidence type="ECO:0000256" key="3">
    <source>
        <dbReference type="ARBA" id="ARBA00004214"/>
    </source>
</evidence>
<dbReference type="GO" id="GO:0005794">
    <property type="term" value="C:Golgi apparatus"/>
    <property type="evidence" value="ECO:0007669"/>
    <property type="project" value="UniProtKB-SubCell"/>
</dbReference>
<evidence type="ECO:0000256" key="10">
    <source>
        <dbReference type="ARBA" id="ARBA00022679"/>
    </source>
</evidence>
<evidence type="ECO:0000313" key="32">
    <source>
        <dbReference type="Proteomes" id="UP001283361"/>
    </source>
</evidence>
<feature type="region of interest" description="Disordered" evidence="29">
    <location>
        <begin position="4929"/>
        <end position="4951"/>
    </location>
</feature>
<evidence type="ECO:0000256" key="9">
    <source>
        <dbReference type="ARBA" id="ARBA00022618"/>
    </source>
</evidence>
<accession>A0AAE1CUJ3</accession>
<keyword evidence="21" id="KW-0472">Membrane</keyword>
<feature type="region of interest" description="Disordered" evidence="29">
    <location>
        <begin position="997"/>
        <end position="1019"/>
    </location>
</feature>
<dbReference type="InterPro" id="IPR022103">
    <property type="entry name" value="BIRC6"/>
</dbReference>
<keyword evidence="32" id="KW-1185">Reference proteome</keyword>
<dbReference type="GO" id="GO:0005813">
    <property type="term" value="C:centrosome"/>
    <property type="evidence" value="ECO:0007669"/>
    <property type="project" value="UniProtKB-SubCell"/>
</dbReference>
<keyword evidence="22" id="KW-0206">Cytoskeleton</keyword>
<dbReference type="Pfam" id="PF00653">
    <property type="entry name" value="BIR"/>
    <property type="match status" value="1"/>
</dbReference>
<keyword evidence="6" id="KW-0963">Cytoplasm</keyword>
<feature type="region of interest" description="Disordered" evidence="29">
    <location>
        <begin position="2942"/>
        <end position="3027"/>
    </location>
</feature>
<evidence type="ECO:0000256" key="1">
    <source>
        <dbReference type="ARBA" id="ARBA00004177"/>
    </source>
</evidence>
<dbReference type="PANTHER" id="PTHR46116:SF39">
    <property type="entry name" value="BACULOVIRAL IAP REPEAT-CONTAINING PROTEIN 6"/>
    <property type="match status" value="1"/>
</dbReference>
<feature type="compositionally biased region" description="Low complexity" evidence="29">
    <location>
        <begin position="4011"/>
        <end position="4022"/>
    </location>
</feature>
<evidence type="ECO:0000256" key="25">
    <source>
        <dbReference type="ARBA" id="ARBA00069601"/>
    </source>
</evidence>
<dbReference type="PROSITE" id="PS50127">
    <property type="entry name" value="UBC_2"/>
    <property type="match status" value="1"/>
</dbReference>
<dbReference type="PROSITE" id="PS50143">
    <property type="entry name" value="BIR_REPEAT_2"/>
    <property type="match status" value="1"/>
</dbReference>
<keyword evidence="7" id="KW-0597">Phosphoprotein</keyword>
<dbReference type="GO" id="GO:0004869">
    <property type="term" value="F:cysteine-type endopeptidase inhibitor activity"/>
    <property type="evidence" value="ECO:0007669"/>
    <property type="project" value="TreeGrafter"/>
</dbReference>
<evidence type="ECO:0000256" key="26">
    <source>
        <dbReference type="ARBA" id="ARBA00075349"/>
    </source>
</evidence>
<evidence type="ECO:0000256" key="16">
    <source>
        <dbReference type="ARBA" id="ARBA00022776"/>
    </source>
</evidence>
<dbReference type="GO" id="GO:0043066">
    <property type="term" value="P:negative regulation of apoptotic process"/>
    <property type="evidence" value="ECO:0007669"/>
    <property type="project" value="UniProtKB-ARBA"/>
</dbReference>
<dbReference type="PANTHER" id="PTHR46116">
    <property type="entry name" value="(E3-INDEPENDENT) E2 UBIQUITIN-CONJUGATING ENZYME"/>
    <property type="match status" value="1"/>
</dbReference>
<dbReference type="CDD" id="cd00022">
    <property type="entry name" value="BIR"/>
    <property type="match status" value="1"/>
</dbReference>
<dbReference type="InterPro" id="IPR016135">
    <property type="entry name" value="UBQ-conjugating_enzyme/RWD"/>
</dbReference>